<dbReference type="Proteomes" id="UP000053864">
    <property type="component" value="Unassembled WGS sequence"/>
</dbReference>
<sequence>HGKQEPRRMDRDLKTILDPWCQALNNRISVEWMQNDRDVWCQCQRRLVVKLPERGEGAVFTSGEEEDALFKKELRRVREALALLEIVRQVSYDVWRNLLEDSCGVRLGQNGEGDFEASIPFELVLDLNPKDEDCAHHLSLILFCGNDQWNTISPEYSNALGEIGRHDHRLTADLDIVVNVRAIIASSFNLDYFSQVCGSVMELPSRRETRQNEVRRLPHCIFVLQPMIADFSKLVVDLNVSETMAKWVKKGTLFSQLSVRVEIHPDLNEQDARVVLGQFMRAVFRLDQRDNERPPAQERWCPSIHLTCPSSLQPVQFEAMCSAIIENKAVARLSISLWMFREHLSKSAHWWKWLAFALFSRQARERSILKSVALMNINKMSSDDVASNLFEDELVDVSYELDNASHTTLKPNACIRLADGCELTLSSDGALTANQRSTNAVGDDNVSEWMTVVIGGYGRCQVKRSDLVFRGNGITSLYLGSNKGDAFESESSSDLSGLPNLLSAVGARLNFLTLDGPYLEMTESEILRVCPNLVNLVVCRSVVEARFNFSRYHENGQQLPQLGDFEWDDIAKLAATLRDKDNPLAQCVVRLRFRLYNMVDTCDRNGLVTSYQDRITSDLDSLLDMLRENETLEYLEISVPGSCFEADVYNKYCQLFRGRQRTGSGNPLLIYFHGSENVTRTWDTEVFL</sequence>
<reference evidence="2" key="2">
    <citation type="submission" date="2013-11" db="EMBL/GenBank/DDBJ databases">
        <title>The Genome Sequence of Phytophthora parasitica CJ05E6.</title>
        <authorList>
            <consortium name="The Broad Institute Genomics Platform"/>
            <person name="Russ C."/>
            <person name="Tyler B."/>
            <person name="Panabieres F."/>
            <person name="Shan W."/>
            <person name="Tripathy S."/>
            <person name="Grunwald N."/>
            <person name="Machado M."/>
            <person name="Johnson C.S."/>
            <person name="Arredondo F."/>
            <person name="Hong C."/>
            <person name="Coffey M."/>
            <person name="Young S.K."/>
            <person name="Zeng Q."/>
            <person name="Gargeya S."/>
            <person name="Fitzgerald M."/>
            <person name="Abouelleil A."/>
            <person name="Alvarado L."/>
            <person name="Chapman S.B."/>
            <person name="Gainer-Dewar J."/>
            <person name="Goldberg J."/>
            <person name="Griggs A."/>
            <person name="Gujja S."/>
            <person name="Hansen M."/>
            <person name="Howarth C."/>
            <person name="Imamovic A."/>
            <person name="Ireland A."/>
            <person name="Larimer J."/>
            <person name="McCowan C."/>
            <person name="Murphy C."/>
            <person name="Pearson M."/>
            <person name="Poon T.W."/>
            <person name="Priest M."/>
            <person name="Roberts A."/>
            <person name="Saif S."/>
            <person name="Shea T."/>
            <person name="Sykes S."/>
            <person name="Wortman J."/>
            <person name="Nusbaum C."/>
            <person name="Birren B."/>
        </authorList>
    </citation>
    <scope>NUCLEOTIDE SEQUENCE [LARGE SCALE GENOMIC DNA]</scope>
    <source>
        <strain evidence="2">CJ05E6</strain>
    </source>
</reference>
<gene>
    <name evidence="1" type="ORF">L915_17988</name>
    <name evidence="2" type="ORF">L916_17888</name>
</gene>
<dbReference type="EMBL" id="KI688845">
    <property type="protein sequence ID" value="ETK75386.1"/>
    <property type="molecule type" value="Genomic_DNA"/>
</dbReference>
<organism evidence="2">
    <name type="scientific">Phytophthora nicotianae</name>
    <name type="common">Potato buckeye rot agent</name>
    <name type="synonym">Phytophthora parasitica</name>
    <dbReference type="NCBI Taxonomy" id="4792"/>
    <lineage>
        <taxon>Eukaryota</taxon>
        <taxon>Sar</taxon>
        <taxon>Stramenopiles</taxon>
        <taxon>Oomycota</taxon>
        <taxon>Peronosporomycetes</taxon>
        <taxon>Peronosporales</taxon>
        <taxon>Peronosporaceae</taxon>
        <taxon>Phytophthora</taxon>
    </lineage>
</organism>
<evidence type="ECO:0000313" key="1">
    <source>
        <dbReference type="EMBL" id="ETK75386.1"/>
    </source>
</evidence>
<name>W2I3V9_PHYNI</name>
<accession>W2I3V9</accession>
<evidence type="ECO:0000313" key="2">
    <source>
        <dbReference type="EMBL" id="ETL28815.1"/>
    </source>
</evidence>
<dbReference type="Proteomes" id="UP000053236">
    <property type="component" value="Unassembled WGS sequence"/>
</dbReference>
<dbReference type="AlphaFoldDB" id="W2I3V9"/>
<proteinExistence type="predicted"/>
<reference evidence="1" key="1">
    <citation type="submission" date="2013-11" db="EMBL/GenBank/DDBJ databases">
        <title>The Genome Sequence of Phytophthora parasitica CJ02B3.</title>
        <authorList>
            <consortium name="The Broad Institute Genomics Platform"/>
            <person name="Russ C."/>
            <person name="Tyler B."/>
            <person name="Panabieres F."/>
            <person name="Shan W."/>
            <person name="Tripathy S."/>
            <person name="Grunwald N."/>
            <person name="Machado M."/>
            <person name="Johnson C.S."/>
            <person name="Arredondo F."/>
            <person name="Hong C."/>
            <person name="Coffey M."/>
            <person name="Young S.K."/>
            <person name="Zeng Q."/>
            <person name="Gargeya S."/>
            <person name="Fitzgerald M."/>
            <person name="Abouelleil A."/>
            <person name="Alvarado L."/>
            <person name="Chapman S.B."/>
            <person name="Gainer-Dewar J."/>
            <person name="Goldberg J."/>
            <person name="Griggs A."/>
            <person name="Gujja S."/>
            <person name="Hansen M."/>
            <person name="Howarth C."/>
            <person name="Imamovic A."/>
            <person name="Ireland A."/>
            <person name="Larimer J."/>
            <person name="McCowan C."/>
            <person name="Murphy C."/>
            <person name="Pearson M."/>
            <person name="Poon T.W."/>
            <person name="Priest M."/>
            <person name="Roberts A."/>
            <person name="Saif S."/>
            <person name="Shea T."/>
            <person name="Sykes S."/>
            <person name="Wortman J."/>
            <person name="Nusbaum C."/>
            <person name="Birren B."/>
        </authorList>
    </citation>
    <scope>NUCLEOTIDE SEQUENCE [LARGE SCALE GENOMIC DNA]</scope>
    <source>
        <strain evidence="1">CJ02B3</strain>
    </source>
</reference>
<dbReference type="EMBL" id="KI675645">
    <property type="protein sequence ID" value="ETL28815.1"/>
    <property type="molecule type" value="Genomic_DNA"/>
</dbReference>
<protein>
    <submittedName>
        <fullName evidence="2">Uncharacterized protein</fullName>
    </submittedName>
</protein>
<dbReference type="VEuPathDB" id="FungiDB:PPTG_07651"/>
<feature type="non-terminal residue" evidence="2">
    <location>
        <position position="1"/>
    </location>
</feature>